<sequence>MDTFENYLHDTINFEEDVDPKTFEEFIEMEEEYVDHSYLFETDILFDSKIDLVNWTRKIAKTIWYISKRRFDRRPYVTLGCEREEGRKKKARLEDDDEDEEEEAPVKRRDERHNHKTWIYPYAHAQAARLTDDQLKLTEEFTEIYEYVLQQFKNLHFEFLEPVVIVTDKESAAQNILHLIIPLNLEDWKNVEGDGNIGFRMISYFLYGDENQWPKILHDFAYWIGFAPRHCWMDNCMILPSYSASDRVRDMIVSDI</sequence>
<protein>
    <submittedName>
        <fullName evidence="1">Uncharacterized protein</fullName>
    </submittedName>
</protein>
<dbReference type="EMBL" id="CM044703">
    <property type="protein sequence ID" value="KAI5671301.1"/>
    <property type="molecule type" value="Genomic_DNA"/>
</dbReference>
<evidence type="ECO:0000313" key="1">
    <source>
        <dbReference type="EMBL" id="KAI5671301.1"/>
    </source>
</evidence>
<evidence type="ECO:0000313" key="2">
    <source>
        <dbReference type="Proteomes" id="UP001060085"/>
    </source>
</evidence>
<proteinExistence type="predicted"/>
<gene>
    <name evidence="1" type="ORF">M9H77_11665</name>
</gene>
<comment type="caution">
    <text evidence="1">The sequence shown here is derived from an EMBL/GenBank/DDBJ whole genome shotgun (WGS) entry which is preliminary data.</text>
</comment>
<accession>A0ACC0BF89</accession>
<organism evidence="1 2">
    <name type="scientific">Catharanthus roseus</name>
    <name type="common">Madagascar periwinkle</name>
    <name type="synonym">Vinca rosea</name>
    <dbReference type="NCBI Taxonomy" id="4058"/>
    <lineage>
        <taxon>Eukaryota</taxon>
        <taxon>Viridiplantae</taxon>
        <taxon>Streptophyta</taxon>
        <taxon>Embryophyta</taxon>
        <taxon>Tracheophyta</taxon>
        <taxon>Spermatophyta</taxon>
        <taxon>Magnoliopsida</taxon>
        <taxon>eudicotyledons</taxon>
        <taxon>Gunneridae</taxon>
        <taxon>Pentapetalae</taxon>
        <taxon>asterids</taxon>
        <taxon>lamiids</taxon>
        <taxon>Gentianales</taxon>
        <taxon>Apocynaceae</taxon>
        <taxon>Rauvolfioideae</taxon>
        <taxon>Vinceae</taxon>
        <taxon>Catharanthinae</taxon>
        <taxon>Catharanthus</taxon>
    </lineage>
</organism>
<keyword evidence="2" id="KW-1185">Reference proteome</keyword>
<dbReference type="Proteomes" id="UP001060085">
    <property type="component" value="Linkage Group LG03"/>
</dbReference>
<name>A0ACC0BF89_CATRO</name>
<reference evidence="2" key="1">
    <citation type="journal article" date="2023" name="Nat. Plants">
        <title>Single-cell RNA sequencing provides a high-resolution roadmap for understanding the multicellular compartmentation of specialized metabolism.</title>
        <authorList>
            <person name="Sun S."/>
            <person name="Shen X."/>
            <person name="Li Y."/>
            <person name="Li Y."/>
            <person name="Wang S."/>
            <person name="Li R."/>
            <person name="Zhang H."/>
            <person name="Shen G."/>
            <person name="Guo B."/>
            <person name="Wei J."/>
            <person name="Xu J."/>
            <person name="St-Pierre B."/>
            <person name="Chen S."/>
            <person name="Sun C."/>
        </authorList>
    </citation>
    <scope>NUCLEOTIDE SEQUENCE [LARGE SCALE GENOMIC DNA]</scope>
</reference>